<accession>A0ABV6HJ81</accession>
<keyword evidence="1" id="KW-0732">Signal</keyword>
<evidence type="ECO:0000313" key="3">
    <source>
        <dbReference type="Proteomes" id="UP001589774"/>
    </source>
</evidence>
<comment type="caution">
    <text evidence="2">The sequence shown here is derived from an EMBL/GenBank/DDBJ whole genome shotgun (WGS) entry which is preliminary data.</text>
</comment>
<dbReference type="Proteomes" id="UP001589774">
    <property type="component" value="Unassembled WGS sequence"/>
</dbReference>
<dbReference type="EMBL" id="JBHLWO010000002">
    <property type="protein sequence ID" value="MFC0318644.1"/>
    <property type="molecule type" value="Genomic_DNA"/>
</dbReference>
<feature type="chain" id="PRO_5046123075" description="TerB family tellurite resistance protein" evidence="1">
    <location>
        <begin position="22"/>
        <end position="218"/>
    </location>
</feature>
<proteinExistence type="predicted"/>
<keyword evidence="3" id="KW-1185">Reference proteome</keyword>
<protein>
    <recommendedName>
        <fullName evidence="4">TerB family tellurite resistance protein</fullName>
    </recommendedName>
</protein>
<dbReference type="RefSeq" id="WP_130857537.1">
    <property type="nucleotide sequence ID" value="NZ_JBHLWO010000002.1"/>
</dbReference>
<evidence type="ECO:0000256" key="1">
    <source>
        <dbReference type="SAM" id="SignalP"/>
    </source>
</evidence>
<name>A0ABV6HJ81_9SPHI</name>
<evidence type="ECO:0000313" key="2">
    <source>
        <dbReference type="EMBL" id="MFC0318644.1"/>
    </source>
</evidence>
<sequence length="218" mass="24849">MNGKSIMLTATLGLLSSWVCAQTFSEWFSQKKTQKKYLVQQIAAFEAYKGVLAKGYEIARTGLNTFWDIRNGEFNLHNDVFNRLLGLNPKIRDYARISEIISMQVEILGMRRKCLGNVSASGIFNEQEMNYVSSVFTKLTEDCAELIDELADLSSASGLSMSDDERLKRLDELYRRMQENKQFSAYFSGETGLLVAARTKELKSVEKVKELYKTTNEE</sequence>
<feature type="signal peptide" evidence="1">
    <location>
        <begin position="1"/>
        <end position="21"/>
    </location>
</feature>
<evidence type="ECO:0008006" key="4">
    <source>
        <dbReference type="Google" id="ProtNLM"/>
    </source>
</evidence>
<organism evidence="2 3">
    <name type="scientific">Olivibacter oleidegradans</name>
    <dbReference type="NCBI Taxonomy" id="760123"/>
    <lineage>
        <taxon>Bacteria</taxon>
        <taxon>Pseudomonadati</taxon>
        <taxon>Bacteroidota</taxon>
        <taxon>Sphingobacteriia</taxon>
        <taxon>Sphingobacteriales</taxon>
        <taxon>Sphingobacteriaceae</taxon>
        <taxon>Olivibacter</taxon>
    </lineage>
</organism>
<gene>
    <name evidence="2" type="ORF">ACFFI0_10000</name>
</gene>
<reference evidence="2 3" key="1">
    <citation type="submission" date="2024-09" db="EMBL/GenBank/DDBJ databases">
        <authorList>
            <person name="Sun Q."/>
            <person name="Mori K."/>
        </authorList>
    </citation>
    <scope>NUCLEOTIDE SEQUENCE [LARGE SCALE GENOMIC DNA]</scope>
    <source>
        <strain evidence="2 3">CCM 7765</strain>
    </source>
</reference>